<evidence type="ECO:0000259" key="4">
    <source>
        <dbReference type="Pfam" id="PF13891"/>
    </source>
</evidence>
<dbReference type="PANTHER" id="PTHR16198:SF2">
    <property type="entry name" value="INO80 COMPLEX SUBUNIT D"/>
    <property type="match status" value="1"/>
</dbReference>
<evidence type="ECO:0000313" key="5">
    <source>
        <dbReference type="EMBL" id="KAK6635542.1"/>
    </source>
</evidence>
<keyword evidence="2" id="KW-0539">Nucleus</keyword>
<feature type="region of interest" description="Disordered" evidence="3">
    <location>
        <begin position="111"/>
        <end position="131"/>
    </location>
</feature>
<feature type="region of interest" description="Disordered" evidence="3">
    <location>
        <begin position="590"/>
        <end position="652"/>
    </location>
</feature>
<feature type="domain" description="KANL2-like probable zinc-finger" evidence="4">
    <location>
        <begin position="525"/>
        <end position="583"/>
    </location>
</feature>
<evidence type="ECO:0000256" key="3">
    <source>
        <dbReference type="SAM" id="MobiDB-lite"/>
    </source>
</evidence>
<feature type="compositionally biased region" description="Basic residues" evidence="3">
    <location>
        <begin position="622"/>
        <end position="632"/>
    </location>
</feature>
<keyword evidence="6" id="KW-1185">Reference proteome</keyword>
<feature type="compositionally biased region" description="Basic and acidic residues" evidence="3">
    <location>
        <begin position="241"/>
        <end position="251"/>
    </location>
</feature>
<feature type="region of interest" description="Disordered" evidence="3">
    <location>
        <begin position="219"/>
        <end position="255"/>
    </location>
</feature>
<accession>A0ABR1B670</accession>
<comment type="caution">
    <text evidence="5">The sequence shown here is derived from an EMBL/GenBank/DDBJ whole genome shotgun (WGS) entry which is preliminary data.</text>
</comment>
<sequence length="865" mass="96972">MKNDLSQGSGLKELNTYKNQFKFSNLSSFNVNISQDGNIDKKITEKLKVLLKNGGNNSDLNDIPDPYAFSDVDMRQEDSFNNIDFTGKTSTTISKPSNGTNQKSIMVLKSASPQTKSNTIKENDCTSKSGNNLKQNLKVAKVAMSMLATNSFVTPANSNQPTCKLQQNNHIDQNKMSCLKNGKTAQVQLSSNNKPLLNKLFAKAKLQMSKQPNVISAMKSNKNTTGKPASFGQSQVQKQGTSKEKKLDNKHKGFNKGKSLLNQLQKTALLNRPSGQQIRKNSAKTQFFGMNKNIHKHTDGPSTEVNTKNTIRKSLLEESLLGFKCHGNVRDGNSSIVKPTILDISFKNDHKQSFGIGTSPAISPGRLRITSLEQSKHESLERIWNIRNKLKGLKKDHLHFGLTINDGDYDDNSNSECLLFQNYWFSVCGDYDSTSNNDRGRDTKLSQLKVELRHKIKQLQWRYKDEYRDKVVELLVDSARKQPNLTAFLIRLENSKFNSRKKMWRVKPFNLLRPILCSYANPESGQKCQEHAMPCIKFCQQHITQSNDQLLFTSCSALRSDNTSCQAAVLNQSMENPLCLQHKRLVSKSEMPKKLFNSKPVVRSAQPRKRSRSSTSGSNRSGRSRKRRRSGHKERNDVLGGNELSESAANTSPSVFNFGKDYHNNSSFQNHPNVSGNSPVISQCGIDESQEVEVGEEVLAIAEDLPLELATQATKLLEEHDFTNVLNHIPADAFNDLFTEDKEEYEPTPQETEELDRALEAVDKDVKSLEKLSQTQGILDTLLDEQTIAQTLAQLPEVTANIEVPQTLVPVFYQNGFSNTNQLEQTLHDVNKSLTQSVVINQGNDIVSNHFNNLTIPNQTDVLQS</sequence>
<protein>
    <recommendedName>
        <fullName evidence="4">KANL2-like probable zinc-finger domain-containing protein</fullName>
    </recommendedName>
</protein>
<dbReference type="PANTHER" id="PTHR16198">
    <property type="match status" value="1"/>
</dbReference>
<name>A0ABR1B670_POLSC</name>
<dbReference type="Proteomes" id="UP001359485">
    <property type="component" value="Unassembled WGS sequence"/>
</dbReference>
<dbReference type="InterPro" id="IPR025927">
    <property type="entry name" value="Znf_KANL2-like"/>
</dbReference>
<proteinExistence type="predicted"/>
<reference evidence="5 6" key="1">
    <citation type="submission" date="2023-09" db="EMBL/GenBank/DDBJ databases">
        <title>Genomes of two closely related lineages of the louse Polyplax serrata with different host specificities.</title>
        <authorList>
            <person name="Martinu J."/>
            <person name="Tarabai H."/>
            <person name="Stefka J."/>
            <person name="Hypsa V."/>
        </authorList>
    </citation>
    <scope>NUCLEOTIDE SEQUENCE [LARGE SCALE GENOMIC DNA]</scope>
    <source>
        <strain evidence="5">98ZLc_SE</strain>
    </source>
</reference>
<evidence type="ECO:0000256" key="2">
    <source>
        <dbReference type="ARBA" id="ARBA00023242"/>
    </source>
</evidence>
<comment type="subcellular location">
    <subcellularLocation>
        <location evidence="1">Nucleus</location>
    </subcellularLocation>
</comment>
<evidence type="ECO:0000256" key="1">
    <source>
        <dbReference type="ARBA" id="ARBA00004123"/>
    </source>
</evidence>
<organism evidence="5 6">
    <name type="scientific">Polyplax serrata</name>
    <name type="common">Common mouse louse</name>
    <dbReference type="NCBI Taxonomy" id="468196"/>
    <lineage>
        <taxon>Eukaryota</taxon>
        <taxon>Metazoa</taxon>
        <taxon>Ecdysozoa</taxon>
        <taxon>Arthropoda</taxon>
        <taxon>Hexapoda</taxon>
        <taxon>Insecta</taxon>
        <taxon>Pterygota</taxon>
        <taxon>Neoptera</taxon>
        <taxon>Paraneoptera</taxon>
        <taxon>Psocodea</taxon>
        <taxon>Troctomorpha</taxon>
        <taxon>Phthiraptera</taxon>
        <taxon>Anoplura</taxon>
        <taxon>Polyplacidae</taxon>
        <taxon>Polyplax</taxon>
    </lineage>
</organism>
<dbReference type="Pfam" id="PF13891">
    <property type="entry name" value="zf-C3HC3H_KANSL2"/>
    <property type="match status" value="1"/>
</dbReference>
<gene>
    <name evidence="5" type="ORF">RUM44_000794</name>
</gene>
<feature type="compositionally biased region" description="Polar residues" evidence="3">
    <location>
        <begin position="219"/>
        <end position="240"/>
    </location>
</feature>
<dbReference type="EMBL" id="JAWJWF010000003">
    <property type="protein sequence ID" value="KAK6635542.1"/>
    <property type="molecule type" value="Genomic_DNA"/>
</dbReference>
<evidence type="ECO:0000313" key="6">
    <source>
        <dbReference type="Proteomes" id="UP001359485"/>
    </source>
</evidence>